<keyword evidence="3" id="KW-1185">Reference proteome</keyword>
<feature type="compositionally biased region" description="Polar residues" evidence="1">
    <location>
        <begin position="1"/>
        <end position="18"/>
    </location>
</feature>
<name>A0AAD8JAQ8_9APIA</name>
<dbReference type="AlphaFoldDB" id="A0AAD8JAQ8"/>
<dbReference type="PANTHER" id="PTHR33144:SF50">
    <property type="entry name" value="OS03G0714750 PROTEIN"/>
    <property type="match status" value="1"/>
</dbReference>
<reference evidence="2" key="2">
    <citation type="submission" date="2023-05" db="EMBL/GenBank/DDBJ databases">
        <authorList>
            <person name="Schelkunov M.I."/>
        </authorList>
    </citation>
    <scope>NUCLEOTIDE SEQUENCE</scope>
    <source>
        <strain evidence="2">Hsosn_3</strain>
        <tissue evidence="2">Leaf</tissue>
    </source>
</reference>
<organism evidence="2 3">
    <name type="scientific">Heracleum sosnowskyi</name>
    <dbReference type="NCBI Taxonomy" id="360622"/>
    <lineage>
        <taxon>Eukaryota</taxon>
        <taxon>Viridiplantae</taxon>
        <taxon>Streptophyta</taxon>
        <taxon>Embryophyta</taxon>
        <taxon>Tracheophyta</taxon>
        <taxon>Spermatophyta</taxon>
        <taxon>Magnoliopsida</taxon>
        <taxon>eudicotyledons</taxon>
        <taxon>Gunneridae</taxon>
        <taxon>Pentapetalae</taxon>
        <taxon>asterids</taxon>
        <taxon>campanulids</taxon>
        <taxon>Apiales</taxon>
        <taxon>Apiaceae</taxon>
        <taxon>Apioideae</taxon>
        <taxon>apioid superclade</taxon>
        <taxon>Tordylieae</taxon>
        <taxon>Tordyliinae</taxon>
        <taxon>Heracleum</taxon>
    </lineage>
</organism>
<dbReference type="Proteomes" id="UP001237642">
    <property type="component" value="Unassembled WGS sequence"/>
</dbReference>
<reference evidence="2" key="1">
    <citation type="submission" date="2023-02" db="EMBL/GenBank/DDBJ databases">
        <title>Genome of toxic invasive species Heracleum sosnowskyi carries increased number of genes despite the absence of recent whole-genome duplications.</title>
        <authorList>
            <person name="Schelkunov M."/>
            <person name="Shtratnikova V."/>
            <person name="Makarenko M."/>
            <person name="Klepikova A."/>
            <person name="Omelchenko D."/>
            <person name="Novikova G."/>
            <person name="Obukhova E."/>
            <person name="Bogdanov V."/>
            <person name="Penin A."/>
            <person name="Logacheva M."/>
        </authorList>
    </citation>
    <scope>NUCLEOTIDE SEQUENCE</scope>
    <source>
        <strain evidence="2">Hsosn_3</strain>
        <tissue evidence="2">Leaf</tissue>
    </source>
</reference>
<protein>
    <submittedName>
        <fullName evidence="2">Uncharacterized protein</fullName>
    </submittedName>
</protein>
<dbReference type="EMBL" id="JAUIZM010000001">
    <property type="protein sequence ID" value="KAK1400822.1"/>
    <property type="molecule type" value="Genomic_DNA"/>
</dbReference>
<evidence type="ECO:0000313" key="2">
    <source>
        <dbReference type="EMBL" id="KAK1400822.1"/>
    </source>
</evidence>
<sequence>MTSGSNGTAGTNDTSVTEKSSRRGIVNMLKVKTARNKGVVQKVNWNEMGQPIGKESMTLAHFIGNYARRNIPITCDDWRKKEWQSLKQTLWDEIKETFQGVEDEHKKKIISRARTHHRNFRTRLRNLGRSYDDDEFGGELDGGVGGVEPSSSIGSNASSSRKFSYSPRLKTYPRDKMLGFQTNWTGYMYNRFLKNNLLMK</sequence>
<dbReference type="PANTHER" id="PTHR33144">
    <property type="entry name" value="OS10G0409366 PROTEIN-RELATED"/>
    <property type="match status" value="1"/>
</dbReference>
<evidence type="ECO:0000256" key="1">
    <source>
        <dbReference type="SAM" id="MobiDB-lite"/>
    </source>
</evidence>
<accession>A0AAD8JAQ8</accession>
<gene>
    <name evidence="2" type="ORF">POM88_000427</name>
</gene>
<feature type="region of interest" description="Disordered" evidence="1">
    <location>
        <begin position="142"/>
        <end position="163"/>
    </location>
</feature>
<proteinExistence type="predicted"/>
<evidence type="ECO:0000313" key="3">
    <source>
        <dbReference type="Proteomes" id="UP001237642"/>
    </source>
</evidence>
<feature type="compositionally biased region" description="Low complexity" evidence="1">
    <location>
        <begin position="147"/>
        <end position="160"/>
    </location>
</feature>
<comment type="caution">
    <text evidence="2">The sequence shown here is derived from an EMBL/GenBank/DDBJ whole genome shotgun (WGS) entry which is preliminary data.</text>
</comment>
<feature type="region of interest" description="Disordered" evidence="1">
    <location>
        <begin position="1"/>
        <end position="23"/>
    </location>
</feature>